<comment type="caution">
    <text evidence="1">The sequence shown here is derived from an EMBL/GenBank/DDBJ whole genome shotgun (WGS) entry which is preliminary data.</text>
</comment>
<accession>A0ABU8VWN2</accession>
<evidence type="ECO:0000313" key="2">
    <source>
        <dbReference type="Proteomes" id="UP001363010"/>
    </source>
</evidence>
<dbReference type="RefSeq" id="WP_340363276.1">
    <property type="nucleotide sequence ID" value="NZ_JBBKZV010000004.1"/>
</dbReference>
<proteinExistence type="predicted"/>
<gene>
    <name evidence="1" type="ORF">WKW80_09260</name>
</gene>
<protein>
    <submittedName>
        <fullName evidence="1">Uncharacterized protein</fullName>
    </submittedName>
</protein>
<reference evidence="1 2" key="1">
    <citation type="submission" date="2024-03" db="EMBL/GenBank/DDBJ databases">
        <title>Novel species of the genus Variovorax.</title>
        <authorList>
            <person name="Liu Q."/>
            <person name="Xin Y.-H."/>
        </authorList>
    </citation>
    <scope>NUCLEOTIDE SEQUENCE [LARGE SCALE GENOMIC DNA]</scope>
    <source>
        <strain evidence="1 2">KACC 18501</strain>
    </source>
</reference>
<organism evidence="1 2">
    <name type="scientific">Variovorax humicola</name>
    <dbReference type="NCBI Taxonomy" id="1769758"/>
    <lineage>
        <taxon>Bacteria</taxon>
        <taxon>Pseudomonadati</taxon>
        <taxon>Pseudomonadota</taxon>
        <taxon>Betaproteobacteria</taxon>
        <taxon>Burkholderiales</taxon>
        <taxon>Comamonadaceae</taxon>
        <taxon>Variovorax</taxon>
    </lineage>
</organism>
<evidence type="ECO:0000313" key="1">
    <source>
        <dbReference type="EMBL" id="MEJ8822226.1"/>
    </source>
</evidence>
<dbReference type="Proteomes" id="UP001363010">
    <property type="component" value="Unassembled WGS sequence"/>
</dbReference>
<name>A0ABU8VWN2_9BURK</name>
<keyword evidence="2" id="KW-1185">Reference proteome</keyword>
<sequence>MDLDVHLCVQVGDLTRTDAHWLTLSPQPRRHQGKSFVPAMQPFPSNWTEVGAIGGNAIVYGFSAPDELQAFCAATGAIEATMFQQIPA</sequence>
<dbReference type="EMBL" id="JBBKZV010000004">
    <property type="protein sequence ID" value="MEJ8822226.1"/>
    <property type="molecule type" value="Genomic_DNA"/>
</dbReference>